<evidence type="ECO:0000313" key="2">
    <source>
        <dbReference type="EMBL" id="TSJ75708.1"/>
    </source>
</evidence>
<feature type="transmembrane region" description="Helical" evidence="1">
    <location>
        <begin position="95"/>
        <end position="113"/>
    </location>
</feature>
<gene>
    <name evidence="2" type="ORF">FPL22_15685</name>
</gene>
<dbReference type="EMBL" id="VMBG01000003">
    <property type="protein sequence ID" value="TSJ75708.1"/>
    <property type="molecule type" value="Genomic_DNA"/>
</dbReference>
<keyword evidence="1" id="KW-0472">Membrane</keyword>
<proteinExistence type="predicted"/>
<evidence type="ECO:0000313" key="3">
    <source>
        <dbReference type="Proteomes" id="UP000315648"/>
    </source>
</evidence>
<feature type="transmembrane region" description="Helical" evidence="1">
    <location>
        <begin position="52"/>
        <end position="75"/>
    </location>
</feature>
<sequence>MAYFPLHQLKVPPGNARRAGRAATATFVFLAVALIGFVIGKDEITAIGLFGSYLCGMLILFLAVPFIFIPLFFMLAPAAGYIYADFHDYPIVHAWWFWGLSGLSVILAIVTLSKAGKIYPRRK</sequence>
<reference evidence="2 3" key="1">
    <citation type="submission" date="2019-07" db="EMBL/GenBank/DDBJ databases">
        <title>Description of 53C-WASEF.</title>
        <authorList>
            <person name="Pitt A."/>
            <person name="Hahn M.W."/>
        </authorList>
    </citation>
    <scope>NUCLEOTIDE SEQUENCE [LARGE SCALE GENOMIC DNA]</scope>
    <source>
        <strain evidence="2 3">53C-WASEF</strain>
    </source>
</reference>
<organism evidence="2 3">
    <name type="scientific">Rariglobus hedericola</name>
    <dbReference type="NCBI Taxonomy" id="2597822"/>
    <lineage>
        <taxon>Bacteria</taxon>
        <taxon>Pseudomonadati</taxon>
        <taxon>Verrucomicrobiota</taxon>
        <taxon>Opitutia</taxon>
        <taxon>Opitutales</taxon>
        <taxon>Opitutaceae</taxon>
        <taxon>Rariglobus</taxon>
    </lineage>
</organism>
<keyword evidence="1" id="KW-0812">Transmembrane</keyword>
<name>A0A556QGD7_9BACT</name>
<dbReference type="AlphaFoldDB" id="A0A556QGD7"/>
<keyword evidence="1" id="KW-1133">Transmembrane helix</keyword>
<accession>A0A556QGD7</accession>
<feature type="transmembrane region" description="Helical" evidence="1">
    <location>
        <begin position="20"/>
        <end position="40"/>
    </location>
</feature>
<evidence type="ECO:0000256" key="1">
    <source>
        <dbReference type="SAM" id="Phobius"/>
    </source>
</evidence>
<comment type="caution">
    <text evidence="2">The sequence shown here is derived from an EMBL/GenBank/DDBJ whole genome shotgun (WGS) entry which is preliminary data.</text>
</comment>
<keyword evidence="3" id="KW-1185">Reference proteome</keyword>
<protein>
    <submittedName>
        <fullName evidence="2">Uncharacterized protein</fullName>
    </submittedName>
</protein>
<dbReference type="Proteomes" id="UP000315648">
    <property type="component" value="Unassembled WGS sequence"/>
</dbReference>
<dbReference type="RefSeq" id="WP_144353981.1">
    <property type="nucleotide sequence ID" value="NZ_CBCRVV010000054.1"/>
</dbReference>